<dbReference type="EMBL" id="JACYFG010000017">
    <property type="protein sequence ID" value="MBD5779825.1"/>
    <property type="molecule type" value="Genomic_DNA"/>
</dbReference>
<keyword evidence="1" id="KW-0812">Transmembrane</keyword>
<feature type="transmembrane region" description="Helical" evidence="1">
    <location>
        <begin position="6"/>
        <end position="25"/>
    </location>
</feature>
<proteinExistence type="predicted"/>
<gene>
    <name evidence="2" type="ORF">IEN85_10000</name>
</gene>
<dbReference type="InterPro" id="IPR049500">
    <property type="entry name" value="Peptidase_M50B-like"/>
</dbReference>
<accession>A0A927F9U9</accession>
<evidence type="ECO:0000313" key="2">
    <source>
        <dbReference type="EMBL" id="MBD5779825.1"/>
    </source>
</evidence>
<keyword evidence="3" id="KW-1185">Reference proteome</keyword>
<evidence type="ECO:0000313" key="3">
    <source>
        <dbReference type="Proteomes" id="UP000622317"/>
    </source>
</evidence>
<comment type="caution">
    <text evidence="2">The sequence shown here is derived from an EMBL/GenBank/DDBJ whole genome shotgun (WGS) entry which is preliminary data.</text>
</comment>
<dbReference type="AlphaFoldDB" id="A0A927F9U9"/>
<feature type="transmembrane region" description="Helical" evidence="1">
    <location>
        <begin position="87"/>
        <end position="109"/>
    </location>
</feature>
<sequence>MALLIGKFICLLACYFGGLALGVLLHELGHALVALLATRQRVELELGGSGGRSHLQLGRLSLVLRSRGWRYGATRYERSKESRAAQAAVALGGPLASLMAVLGFAYLMLSSQVGSWMWIVALGVAIANFRIWLVAVWPIEYRPQGEGGELWVSDGLDLWRLLTNKQS</sequence>
<evidence type="ECO:0000256" key="1">
    <source>
        <dbReference type="SAM" id="Phobius"/>
    </source>
</evidence>
<dbReference type="Pfam" id="PF13398">
    <property type="entry name" value="Peptidase_M50B"/>
    <property type="match status" value="1"/>
</dbReference>
<feature type="transmembrane region" description="Helical" evidence="1">
    <location>
        <begin position="115"/>
        <end position="137"/>
    </location>
</feature>
<protein>
    <submittedName>
        <fullName evidence="2">M50 family metallopeptidase</fullName>
    </submittedName>
</protein>
<keyword evidence="1" id="KW-0472">Membrane</keyword>
<organism evidence="2 3">
    <name type="scientific">Pelagicoccus enzymogenes</name>
    <dbReference type="NCBI Taxonomy" id="2773457"/>
    <lineage>
        <taxon>Bacteria</taxon>
        <taxon>Pseudomonadati</taxon>
        <taxon>Verrucomicrobiota</taxon>
        <taxon>Opitutia</taxon>
        <taxon>Puniceicoccales</taxon>
        <taxon>Pelagicoccaceae</taxon>
        <taxon>Pelagicoccus</taxon>
    </lineage>
</organism>
<keyword evidence="1" id="KW-1133">Transmembrane helix</keyword>
<name>A0A927F9U9_9BACT</name>
<dbReference type="Proteomes" id="UP000622317">
    <property type="component" value="Unassembled WGS sequence"/>
</dbReference>
<reference evidence="2" key="1">
    <citation type="submission" date="2020-09" db="EMBL/GenBank/DDBJ databases">
        <title>Pelagicoccus enzymogenes sp. nov. with an EPS production, isolated from marine sediment.</title>
        <authorList>
            <person name="Feng X."/>
        </authorList>
    </citation>
    <scope>NUCLEOTIDE SEQUENCE</scope>
    <source>
        <strain evidence="2">NFK12</strain>
    </source>
</reference>